<protein>
    <submittedName>
        <fullName evidence="1">Uncharacterized protein</fullName>
    </submittedName>
</protein>
<reference evidence="1 2" key="1">
    <citation type="journal article" date="2018" name="Syst. Appl. Microbiol.">
        <title>Flavobacterium circumlabens sp. nov. and Flavobacterium cupreum sp. nov., two psychrotrophic species isolated from Antarctic environmental samples.</title>
        <authorList>
            <person name="Kralova S."/>
            <person name="Busse H.J."/>
            <person name="Svec P."/>
            <person name="Maslanova I."/>
            <person name="Stankova E."/>
            <person name="Bartak M."/>
            <person name="Sedlacek I."/>
        </authorList>
    </citation>
    <scope>NUCLEOTIDE SEQUENCE [LARGE SCALE GENOMIC DNA]</scope>
    <source>
        <strain evidence="1 2">CCM 8828</strain>
    </source>
</reference>
<organism evidence="1 2">
    <name type="scientific">Flavobacterium circumlabens</name>
    <dbReference type="NCBI Taxonomy" id="2133765"/>
    <lineage>
        <taxon>Bacteria</taxon>
        <taxon>Pseudomonadati</taxon>
        <taxon>Bacteroidota</taxon>
        <taxon>Flavobacteriia</taxon>
        <taxon>Flavobacteriales</taxon>
        <taxon>Flavobacteriaceae</taxon>
        <taxon>Flavobacterium</taxon>
    </lineage>
</organism>
<dbReference type="AlphaFoldDB" id="A0A4Y7U9F5"/>
<accession>A0A4Y7U9F5</accession>
<dbReference type="Proteomes" id="UP000298340">
    <property type="component" value="Unassembled WGS sequence"/>
</dbReference>
<gene>
    <name evidence="1" type="ORF">D0809_18770</name>
</gene>
<name>A0A4Y7U9F5_9FLAO</name>
<comment type="caution">
    <text evidence="1">The sequence shown here is derived from an EMBL/GenBank/DDBJ whole genome shotgun (WGS) entry which is preliminary data.</text>
</comment>
<proteinExistence type="predicted"/>
<evidence type="ECO:0000313" key="2">
    <source>
        <dbReference type="Proteomes" id="UP000298340"/>
    </source>
</evidence>
<evidence type="ECO:0000313" key="1">
    <source>
        <dbReference type="EMBL" id="TEB42904.1"/>
    </source>
</evidence>
<dbReference type="EMBL" id="QWDN01000007">
    <property type="protein sequence ID" value="TEB42904.1"/>
    <property type="molecule type" value="Genomic_DNA"/>
</dbReference>
<sequence length="62" mass="7339">MNKISNEQLLTRDFRLRGIVFNLRKDYAKKAKRLASILTSEYKISYCNSLLNLLRVSDQLQF</sequence>